<evidence type="ECO:0000256" key="1">
    <source>
        <dbReference type="SAM" id="MobiDB-lite"/>
    </source>
</evidence>
<gene>
    <name evidence="2" type="ORF">HMPREF9418_1770</name>
</gene>
<comment type="caution">
    <text evidence="2">The sequence shown here is derived from an EMBL/GenBank/DDBJ whole genome shotgun (WGS) entry which is preliminary data.</text>
</comment>
<feature type="compositionally biased region" description="Basic and acidic residues" evidence="1">
    <location>
        <begin position="77"/>
        <end position="86"/>
    </location>
</feature>
<evidence type="ECO:0000313" key="3">
    <source>
        <dbReference type="Proteomes" id="UP000004982"/>
    </source>
</evidence>
<dbReference type="RefSeq" id="WP_003778720.1">
    <property type="nucleotide sequence ID" value="NZ_GL985621.1"/>
</dbReference>
<dbReference type="Proteomes" id="UP000004982">
    <property type="component" value="Unassembled WGS sequence"/>
</dbReference>
<protein>
    <submittedName>
        <fullName evidence="2">Uncharacterized protein</fullName>
    </submittedName>
</protein>
<accession>A0AA36XKJ4</accession>
<dbReference type="EMBL" id="AFQE01000083">
    <property type="protein sequence ID" value="EGQ76674.1"/>
    <property type="molecule type" value="Genomic_DNA"/>
</dbReference>
<feature type="region of interest" description="Disordered" evidence="1">
    <location>
        <begin position="35"/>
        <end position="86"/>
    </location>
</feature>
<dbReference type="AlphaFoldDB" id="A0AA36XKJ4"/>
<proteinExistence type="predicted"/>
<sequence length="86" mass="10104">MANTDTPTRTIVPCCQTDAWFIVRSNLFRQAFRRPLGSSENQKTQKLKPYQPPIRINRSTPNCCREKFQKSHSSRLKPTERQKHES</sequence>
<reference evidence="2 3" key="1">
    <citation type="submission" date="2011-05" db="EMBL/GenBank/DDBJ databases">
        <authorList>
            <person name="Muzny D."/>
            <person name="Qin X."/>
            <person name="Deng J."/>
            <person name="Jiang H."/>
            <person name="Liu Y."/>
            <person name="Qu J."/>
            <person name="Song X.-Z."/>
            <person name="Zhang L."/>
            <person name="Thornton R."/>
            <person name="Coyle M."/>
            <person name="Francisco L."/>
            <person name="Jackson L."/>
            <person name="Javaid M."/>
            <person name="Korchina V."/>
            <person name="Kovar C."/>
            <person name="Mata R."/>
            <person name="Mathew T."/>
            <person name="Ngo R."/>
            <person name="Nguyen L."/>
            <person name="Nguyen N."/>
            <person name="Okwuonu G."/>
            <person name="Ongeri F."/>
            <person name="Pham C."/>
            <person name="Simmons D."/>
            <person name="Wilczek-Boney K."/>
            <person name="Hale W."/>
            <person name="Jakkamsetti A."/>
            <person name="Pham P."/>
            <person name="Ruth R."/>
            <person name="San Lucas F."/>
            <person name="Warren J."/>
            <person name="Zhang J."/>
            <person name="Zhao Z."/>
            <person name="Zhou C."/>
            <person name="Zhu D."/>
            <person name="Lee S."/>
            <person name="Bess C."/>
            <person name="Blankenburg K."/>
            <person name="Forbes L."/>
            <person name="Fu Q."/>
            <person name="Gubbala S."/>
            <person name="Hirani K."/>
            <person name="Jayaseelan J.C."/>
            <person name="Lara F."/>
            <person name="Munidasa M."/>
            <person name="Palculict T."/>
            <person name="Patil S."/>
            <person name="Pu L.-L."/>
            <person name="Saada N."/>
            <person name="Tang L."/>
            <person name="Weissenberger G."/>
            <person name="Zhu Y."/>
            <person name="Hemphill L."/>
            <person name="Shang Y."/>
            <person name="Youmans B."/>
            <person name="Ayvaz T."/>
            <person name="Ross M."/>
            <person name="Santibanez J."/>
            <person name="Aqrawi P."/>
            <person name="Gross S."/>
            <person name="Joshi V."/>
            <person name="Fowler G."/>
            <person name="Nazareth L."/>
            <person name="Reid J."/>
            <person name="Worley K."/>
            <person name="Petrosino J."/>
            <person name="Highlander S."/>
            <person name="Gibbs R."/>
        </authorList>
    </citation>
    <scope>NUCLEOTIDE SEQUENCE [LARGE SCALE GENOMIC DNA]</scope>
    <source>
        <strain evidence="2 3">ATCC 33926</strain>
    </source>
</reference>
<organism evidence="2 3">
    <name type="scientific">Neisseria macacae ATCC 33926</name>
    <dbReference type="NCBI Taxonomy" id="997348"/>
    <lineage>
        <taxon>Bacteria</taxon>
        <taxon>Pseudomonadati</taxon>
        <taxon>Pseudomonadota</taxon>
        <taxon>Betaproteobacteria</taxon>
        <taxon>Neisseriales</taxon>
        <taxon>Neisseriaceae</taxon>
        <taxon>Neisseria</taxon>
    </lineage>
</organism>
<evidence type="ECO:0000313" key="2">
    <source>
        <dbReference type="EMBL" id="EGQ76674.1"/>
    </source>
</evidence>
<name>A0AA36XKJ4_9NEIS</name>